<keyword evidence="5" id="KW-1185">Reference proteome</keyword>
<evidence type="ECO:0000256" key="1">
    <source>
        <dbReference type="SAM" id="MobiDB-lite"/>
    </source>
</evidence>
<gene>
    <name evidence="4" type="ORF">ZIOFF_027661</name>
</gene>
<proteinExistence type="predicted"/>
<evidence type="ECO:0000259" key="3">
    <source>
        <dbReference type="PROSITE" id="PS50127"/>
    </source>
</evidence>
<evidence type="ECO:0000256" key="2">
    <source>
        <dbReference type="SAM" id="Phobius"/>
    </source>
</evidence>
<organism evidence="4 5">
    <name type="scientific">Zingiber officinale</name>
    <name type="common">Ginger</name>
    <name type="synonym">Amomum zingiber</name>
    <dbReference type="NCBI Taxonomy" id="94328"/>
    <lineage>
        <taxon>Eukaryota</taxon>
        <taxon>Viridiplantae</taxon>
        <taxon>Streptophyta</taxon>
        <taxon>Embryophyta</taxon>
        <taxon>Tracheophyta</taxon>
        <taxon>Spermatophyta</taxon>
        <taxon>Magnoliopsida</taxon>
        <taxon>Liliopsida</taxon>
        <taxon>Zingiberales</taxon>
        <taxon>Zingiberaceae</taxon>
        <taxon>Zingiber</taxon>
    </lineage>
</organism>
<dbReference type="Proteomes" id="UP000734854">
    <property type="component" value="Unassembled WGS sequence"/>
</dbReference>
<feature type="region of interest" description="Disordered" evidence="1">
    <location>
        <begin position="105"/>
        <end position="145"/>
    </location>
</feature>
<name>A0A8J5GTL6_ZINOF</name>
<protein>
    <recommendedName>
        <fullName evidence="3">UBC core domain-containing protein</fullName>
    </recommendedName>
</protein>
<comment type="caution">
    <text evidence="4">The sequence shown here is derived from an EMBL/GenBank/DDBJ whole genome shotgun (WGS) entry which is preliminary data.</text>
</comment>
<evidence type="ECO:0000313" key="4">
    <source>
        <dbReference type="EMBL" id="KAG6509661.1"/>
    </source>
</evidence>
<dbReference type="PROSITE" id="PS50127">
    <property type="entry name" value="UBC_2"/>
    <property type="match status" value="2"/>
</dbReference>
<keyword evidence="2" id="KW-0472">Membrane</keyword>
<keyword evidence="2" id="KW-1133">Transmembrane helix</keyword>
<dbReference type="InterPro" id="IPR000608">
    <property type="entry name" value="UBC"/>
</dbReference>
<dbReference type="PANTHER" id="PTHR24067">
    <property type="entry name" value="UBIQUITIN-CONJUGATING ENZYME E2"/>
    <property type="match status" value="1"/>
</dbReference>
<dbReference type="Gene3D" id="3.10.110.10">
    <property type="entry name" value="Ubiquitin Conjugating Enzyme"/>
    <property type="match status" value="2"/>
</dbReference>
<dbReference type="SUPFAM" id="SSF54495">
    <property type="entry name" value="UBC-like"/>
    <property type="match status" value="2"/>
</dbReference>
<feature type="domain" description="UBC core" evidence="3">
    <location>
        <begin position="59"/>
        <end position="105"/>
    </location>
</feature>
<feature type="domain" description="UBC core" evidence="3">
    <location>
        <begin position="150"/>
        <end position="204"/>
    </location>
</feature>
<dbReference type="EMBL" id="JACMSC010000008">
    <property type="protein sequence ID" value="KAG6509661.1"/>
    <property type="molecule type" value="Genomic_DNA"/>
</dbReference>
<evidence type="ECO:0000313" key="5">
    <source>
        <dbReference type="Proteomes" id="UP000734854"/>
    </source>
</evidence>
<dbReference type="Pfam" id="PF00179">
    <property type="entry name" value="UQ_con"/>
    <property type="match status" value="2"/>
</dbReference>
<feature type="transmembrane region" description="Helical" evidence="2">
    <location>
        <begin position="20"/>
        <end position="38"/>
    </location>
</feature>
<dbReference type="InterPro" id="IPR050113">
    <property type="entry name" value="Ub_conjugating_enzyme"/>
</dbReference>
<keyword evidence="2" id="KW-0812">Transmembrane</keyword>
<sequence>MPFAFPHQISDLGGLPSRLVVFELAFSVYEVFLLLFYFRMLRSFGEVCVLKQIVRMSTSARKRLMRDFKRLQQDPPAGISGAPHDNNIMLWNAVIFGPDDTPWDGASKHNDNKWKNCKHNPQGNASFSNKRETRPHANNPGIPTCNTRKLVSAVLMRDFKRLQQDPPAGISGAPHDNNIMLWNAVIFGPDDTPWDGGLPIREAA</sequence>
<dbReference type="AlphaFoldDB" id="A0A8J5GTL6"/>
<dbReference type="InterPro" id="IPR016135">
    <property type="entry name" value="UBQ-conjugating_enzyme/RWD"/>
</dbReference>
<accession>A0A8J5GTL6</accession>
<feature type="compositionally biased region" description="Polar residues" evidence="1">
    <location>
        <begin position="119"/>
        <end position="128"/>
    </location>
</feature>
<reference evidence="4 5" key="1">
    <citation type="submission" date="2020-08" db="EMBL/GenBank/DDBJ databases">
        <title>Plant Genome Project.</title>
        <authorList>
            <person name="Zhang R.-G."/>
        </authorList>
    </citation>
    <scope>NUCLEOTIDE SEQUENCE [LARGE SCALE GENOMIC DNA]</scope>
    <source>
        <tissue evidence="4">Rhizome</tissue>
    </source>
</reference>